<dbReference type="InterPro" id="IPR028082">
    <property type="entry name" value="Peripla_BP_I"/>
</dbReference>
<gene>
    <name evidence="1" type="ORF">F6J89_31755</name>
</gene>
<feature type="non-terminal residue" evidence="1">
    <location>
        <position position="1"/>
    </location>
</feature>
<proteinExistence type="predicted"/>
<dbReference type="Pfam" id="PF13433">
    <property type="entry name" value="Peripla_BP_5"/>
    <property type="match status" value="1"/>
</dbReference>
<protein>
    <submittedName>
        <fullName evidence="1">Transporter substrate-binding protein</fullName>
    </submittedName>
</protein>
<dbReference type="PANTHER" id="PTHR47628">
    <property type="match status" value="1"/>
</dbReference>
<dbReference type="EMBL" id="JAAHFQ010001045">
    <property type="protein sequence ID" value="NER32058.1"/>
    <property type="molecule type" value="Genomic_DNA"/>
</dbReference>
<comment type="caution">
    <text evidence="1">The sequence shown here is derived from an EMBL/GenBank/DDBJ whole genome shotgun (WGS) entry which is preliminary data.</text>
</comment>
<dbReference type="SUPFAM" id="SSF53822">
    <property type="entry name" value="Periplasmic binding protein-like I"/>
    <property type="match status" value="1"/>
</dbReference>
<organism evidence="1">
    <name type="scientific">Symploca sp. SIO1C4</name>
    <dbReference type="NCBI Taxonomy" id="2607765"/>
    <lineage>
        <taxon>Bacteria</taxon>
        <taxon>Bacillati</taxon>
        <taxon>Cyanobacteriota</taxon>
        <taxon>Cyanophyceae</taxon>
        <taxon>Coleofasciculales</taxon>
        <taxon>Coleofasciculaceae</taxon>
        <taxon>Symploca</taxon>
    </lineage>
</organism>
<dbReference type="PANTHER" id="PTHR47628:SF1">
    <property type="entry name" value="ALIPHATIC AMIDASE EXPRESSION-REGULATING PROTEIN"/>
    <property type="match status" value="1"/>
</dbReference>
<accession>A0A6B3NS78</accession>
<name>A0A6B3NS78_9CYAN</name>
<dbReference type="AlphaFoldDB" id="A0A6B3NS78"/>
<evidence type="ECO:0000313" key="1">
    <source>
        <dbReference type="EMBL" id="NER32058.1"/>
    </source>
</evidence>
<reference evidence="1" key="1">
    <citation type="submission" date="2019-11" db="EMBL/GenBank/DDBJ databases">
        <title>Genomic insights into an expanded diversity of filamentous marine cyanobacteria reveals the extraordinary biosynthetic potential of Moorea and Okeania.</title>
        <authorList>
            <person name="Ferreira Leao T."/>
            <person name="Wang M."/>
            <person name="Moss N."/>
            <person name="Da Silva R."/>
            <person name="Sanders J."/>
            <person name="Nurk S."/>
            <person name="Gurevich A."/>
            <person name="Humphrey G."/>
            <person name="Reher R."/>
            <person name="Zhu Q."/>
            <person name="Belda-Ferre P."/>
            <person name="Glukhov E."/>
            <person name="Rex R."/>
            <person name="Dorrestein P.C."/>
            <person name="Knight R."/>
            <person name="Pevzner P."/>
            <person name="Gerwick W.H."/>
            <person name="Gerwick L."/>
        </authorList>
    </citation>
    <scope>NUCLEOTIDE SEQUENCE</scope>
    <source>
        <strain evidence="1">SIO1C4</strain>
    </source>
</reference>
<sequence length="269" mass="30386">QQIEPAVDWLLANKGKQLFLVGSDYVFSRTANAIIKEQLKEKGGKAVGEYYLPLNHQEVSPIISNIQTMLPTGGAIFNTLSGKSNRAFFQQLNDAGLKADQYPVMSVSITEEEVHNIGLQHLQGHYATGNYFQTLDNPVNEKFVKAFKRRYGEKRLISDQMVAAYTAIYLWKQAVETAGTTENLEQVRQAVYGQTFESPGGLVRMETNHHLSKFVRIGQVQADGLFKIVYSTRSLVKPVPWNKFLSYTKQYACDWSDPTKGWKYQTTSS</sequence>
<dbReference type="Gene3D" id="3.40.50.2300">
    <property type="match status" value="1"/>
</dbReference>